<dbReference type="Proteomes" id="UP000789920">
    <property type="component" value="Unassembled WGS sequence"/>
</dbReference>
<gene>
    <name evidence="1" type="ORF">RPERSI_LOCUS25817</name>
</gene>
<protein>
    <submittedName>
        <fullName evidence="1">24680_t:CDS:1</fullName>
    </submittedName>
</protein>
<keyword evidence="2" id="KW-1185">Reference proteome</keyword>
<evidence type="ECO:0000313" key="2">
    <source>
        <dbReference type="Proteomes" id="UP000789920"/>
    </source>
</evidence>
<name>A0ACA9S2W5_9GLOM</name>
<comment type="caution">
    <text evidence="1">The sequence shown here is derived from an EMBL/GenBank/DDBJ whole genome shotgun (WGS) entry which is preliminary data.</text>
</comment>
<dbReference type="EMBL" id="CAJVQC010086327">
    <property type="protein sequence ID" value="CAG8822494.1"/>
    <property type="molecule type" value="Genomic_DNA"/>
</dbReference>
<proteinExistence type="predicted"/>
<reference evidence="1" key="1">
    <citation type="submission" date="2021-06" db="EMBL/GenBank/DDBJ databases">
        <authorList>
            <person name="Kallberg Y."/>
            <person name="Tangrot J."/>
            <person name="Rosling A."/>
        </authorList>
    </citation>
    <scope>NUCLEOTIDE SEQUENCE</scope>
    <source>
        <strain evidence="1">MA461A</strain>
    </source>
</reference>
<organism evidence="1 2">
    <name type="scientific">Racocetra persica</name>
    <dbReference type="NCBI Taxonomy" id="160502"/>
    <lineage>
        <taxon>Eukaryota</taxon>
        <taxon>Fungi</taxon>
        <taxon>Fungi incertae sedis</taxon>
        <taxon>Mucoromycota</taxon>
        <taxon>Glomeromycotina</taxon>
        <taxon>Glomeromycetes</taxon>
        <taxon>Diversisporales</taxon>
        <taxon>Gigasporaceae</taxon>
        <taxon>Racocetra</taxon>
    </lineage>
</organism>
<feature type="non-terminal residue" evidence="1">
    <location>
        <position position="77"/>
    </location>
</feature>
<sequence length="77" mass="9293">MLEYDISSYQYKMVKWLANIIINRNDDKIILRLIPQSQKDELRFSLYAEITIGIYSDIIRRINFDKMEEEGFKNDVN</sequence>
<accession>A0ACA9S2W5</accession>
<evidence type="ECO:0000313" key="1">
    <source>
        <dbReference type="EMBL" id="CAG8822494.1"/>
    </source>
</evidence>